<evidence type="ECO:0000256" key="1">
    <source>
        <dbReference type="SAM" id="MobiDB-lite"/>
    </source>
</evidence>
<keyword evidence="4" id="KW-1185">Reference proteome</keyword>
<evidence type="ECO:0000313" key="3">
    <source>
        <dbReference type="EnsemblPlants" id="PAC:32972482.CDS.1"/>
    </source>
</evidence>
<name>A0A2K1JR08_PHYPA</name>
<feature type="region of interest" description="Disordered" evidence="1">
    <location>
        <begin position="47"/>
        <end position="101"/>
    </location>
</feature>
<proteinExistence type="predicted"/>
<protein>
    <submittedName>
        <fullName evidence="2 3">Uncharacterized protein</fullName>
    </submittedName>
</protein>
<sequence>MTICTNQTTPKKIISRRNASRADIINRSEPLPRPLLISSLCSPECRTAPASSTQLKPGCCPRQRRGRRGKALVGRPGIAAPSSLKTHSPTNRRTNKQTNKRTNNLLARRCSTDTWSSGILRSGAPLTLWLRRVLQMENQAQAQNRPC</sequence>
<reference evidence="2 4" key="1">
    <citation type="journal article" date="2008" name="Science">
        <title>The Physcomitrella genome reveals evolutionary insights into the conquest of land by plants.</title>
        <authorList>
            <person name="Rensing S."/>
            <person name="Lang D."/>
            <person name="Zimmer A."/>
            <person name="Terry A."/>
            <person name="Salamov A."/>
            <person name="Shapiro H."/>
            <person name="Nishiyama T."/>
            <person name="Perroud P.-F."/>
            <person name="Lindquist E."/>
            <person name="Kamisugi Y."/>
            <person name="Tanahashi T."/>
            <person name="Sakakibara K."/>
            <person name="Fujita T."/>
            <person name="Oishi K."/>
            <person name="Shin-I T."/>
            <person name="Kuroki Y."/>
            <person name="Toyoda A."/>
            <person name="Suzuki Y."/>
            <person name="Hashimoto A."/>
            <person name="Yamaguchi K."/>
            <person name="Sugano A."/>
            <person name="Kohara Y."/>
            <person name="Fujiyama A."/>
            <person name="Anterola A."/>
            <person name="Aoki S."/>
            <person name="Ashton N."/>
            <person name="Barbazuk W.B."/>
            <person name="Barker E."/>
            <person name="Bennetzen J."/>
            <person name="Bezanilla M."/>
            <person name="Blankenship R."/>
            <person name="Cho S.H."/>
            <person name="Dutcher S."/>
            <person name="Estelle M."/>
            <person name="Fawcett J.A."/>
            <person name="Gundlach H."/>
            <person name="Hanada K."/>
            <person name="Heyl A."/>
            <person name="Hicks K.A."/>
            <person name="Hugh J."/>
            <person name="Lohr M."/>
            <person name="Mayer K."/>
            <person name="Melkozernov A."/>
            <person name="Murata T."/>
            <person name="Nelson D."/>
            <person name="Pils B."/>
            <person name="Prigge M."/>
            <person name="Reiss B."/>
            <person name="Renner T."/>
            <person name="Rombauts S."/>
            <person name="Rushton P."/>
            <person name="Sanderfoot A."/>
            <person name="Schween G."/>
            <person name="Shiu S.-H."/>
            <person name="Stueber K."/>
            <person name="Theodoulou F.L."/>
            <person name="Tu H."/>
            <person name="Van de Peer Y."/>
            <person name="Verrier P.J."/>
            <person name="Waters E."/>
            <person name="Wood A."/>
            <person name="Yang L."/>
            <person name="Cove D."/>
            <person name="Cuming A."/>
            <person name="Hasebe M."/>
            <person name="Lucas S."/>
            <person name="Mishler D.B."/>
            <person name="Reski R."/>
            <person name="Grigoriev I."/>
            <person name="Quatrano R.S."/>
            <person name="Boore J.L."/>
        </authorList>
    </citation>
    <scope>NUCLEOTIDE SEQUENCE [LARGE SCALE GENOMIC DNA]</scope>
    <source>
        <strain evidence="3 4">cv. Gransden 2004</strain>
    </source>
</reference>
<dbReference type="InParanoid" id="A0A2K1JR08"/>
<dbReference type="AlphaFoldDB" id="A0A2K1JR08"/>
<evidence type="ECO:0000313" key="4">
    <source>
        <dbReference type="Proteomes" id="UP000006727"/>
    </source>
</evidence>
<gene>
    <name evidence="2" type="ORF">PHYPA_016259</name>
</gene>
<dbReference type="EnsemblPlants" id="Pp3c12_14169V3.1">
    <property type="protein sequence ID" value="PAC:32972482.CDS.1"/>
    <property type="gene ID" value="Pp3c12_14169"/>
</dbReference>
<dbReference type="EMBL" id="ABEU02000012">
    <property type="protein sequence ID" value="PNR43876.1"/>
    <property type="molecule type" value="Genomic_DNA"/>
</dbReference>
<dbReference type="Gramene" id="Pp3c12_14169V3.1">
    <property type="protein sequence ID" value="PAC:32972482.CDS.1"/>
    <property type="gene ID" value="Pp3c12_14169"/>
</dbReference>
<dbReference type="Proteomes" id="UP000006727">
    <property type="component" value="Chromosome 12"/>
</dbReference>
<reference evidence="3" key="3">
    <citation type="submission" date="2020-12" db="UniProtKB">
        <authorList>
            <consortium name="EnsemblPlants"/>
        </authorList>
    </citation>
    <scope>IDENTIFICATION</scope>
</reference>
<evidence type="ECO:0000313" key="2">
    <source>
        <dbReference type="EMBL" id="PNR43876.1"/>
    </source>
</evidence>
<reference evidence="2 4" key="2">
    <citation type="journal article" date="2018" name="Plant J.">
        <title>The Physcomitrella patens chromosome-scale assembly reveals moss genome structure and evolution.</title>
        <authorList>
            <person name="Lang D."/>
            <person name="Ullrich K.K."/>
            <person name="Murat F."/>
            <person name="Fuchs J."/>
            <person name="Jenkins J."/>
            <person name="Haas F.B."/>
            <person name="Piednoel M."/>
            <person name="Gundlach H."/>
            <person name="Van Bel M."/>
            <person name="Meyberg R."/>
            <person name="Vives C."/>
            <person name="Morata J."/>
            <person name="Symeonidi A."/>
            <person name="Hiss M."/>
            <person name="Muchero W."/>
            <person name="Kamisugi Y."/>
            <person name="Saleh O."/>
            <person name="Blanc G."/>
            <person name="Decker E.L."/>
            <person name="van Gessel N."/>
            <person name="Grimwood J."/>
            <person name="Hayes R.D."/>
            <person name="Graham S.W."/>
            <person name="Gunter L.E."/>
            <person name="McDaniel S.F."/>
            <person name="Hoernstein S.N.W."/>
            <person name="Larsson A."/>
            <person name="Li F.W."/>
            <person name="Perroud P.F."/>
            <person name="Phillips J."/>
            <person name="Ranjan P."/>
            <person name="Rokshar D.S."/>
            <person name="Rothfels C.J."/>
            <person name="Schneider L."/>
            <person name="Shu S."/>
            <person name="Stevenson D.W."/>
            <person name="Thummler F."/>
            <person name="Tillich M."/>
            <person name="Villarreal Aguilar J.C."/>
            <person name="Widiez T."/>
            <person name="Wong G.K."/>
            <person name="Wymore A."/>
            <person name="Zhang Y."/>
            <person name="Zimmer A.D."/>
            <person name="Quatrano R.S."/>
            <person name="Mayer K.F.X."/>
            <person name="Goodstein D."/>
            <person name="Casacuberta J.M."/>
            <person name="Vandepoele K."/>
            <person name="Reski R."/>
            <person name="Cuming A.C."/>
            <person name="Tuskan G.A."/>
            <person name="Maumus F."/>
            <person name="Salse J."/>
            <person name="Schmutz J."/>
            <person name="Rensing S.A."/>
        </authorList>
    </citation>
    <scope>NUCLEOTIDE SEQUENCE [LARGE SCALE GENOMIC DNA]</scope>
    <source>
        <strain evidence="3 4">cv. Gransden 2004</strain>
    </source>
</reference>
<accession>A0A2K1JR08</accession>
<organism evidence="2">
    <name type="scientific">Physcomitrium patens</name>
    <name type="common">Spreading-leaved earth moss</name>
    <name type="synonym">Physcomitrella patens</name>
    <dbReference type="NCBI Taxonomy" id="3218"/>
    <lineage>
        <taxon>Eukaryota</taxon>
        <taxon>Viridiplantae</taxon>
        <taxon>Streptophyta</taxon>
        <taxon>Embryophyta</taxon>
        <taxon>Bryophyta</taxon>
        <taxon>Bryophytina</taxon>
        <taxon>Bryopsida</taxon>
        <taxon>Funariidae</taxon>
        <taxon>Funariales</taxon>
        <taxon>Funariaceae</taxon>
        <taxon>Physcomitrium</taxon>
    </lineage>
</organism>